<reference evidence="1" key="1">
    <citation type="submission" date="2020-10" db="EMBL/GenBank/DDBJ databases">
        <title>High-Quality Genome Resource of Clonostachys rosea strain S41 by Oxford Nanopore Long-Read Sequencing.</title>
        <authorList>
            <person name="Wang H."/>
        </authorList>
    </citation>
    <scope>NUCLEOTIDE SEQUENCE</scope>
    <source>
        <strain evidence="1">S41</strain>
    </source>
</reference>
<dbReference type="Proteomes" id="UP000616885">
    <property type="component" value="Unassembled WGS sequence"/>
</dbReference>
<dbReference type="AlphaFoldDB" id="A0A8H7K679"/>
<gene>
    <name evidence="1" type="ORF">IM811_004269</name>
</gene>
<protein>
    <recommendedName>
        <fullName evidence="3">DUF2867 domain-containing protein</fullName>
    </recommendedName>
</protein>
<name>A0A8H7K679_BIOOC</name>
<comment type="caution">
    <text evidence="1">The sequence shown here is derived from an EMBL/GenBank/DDBJ whole genome shotgun (WGS) entry which is preliminary data.</text>
</comment>
<dbReference type="EMBL" id="JADCTT010000012">
    <property type="protein sequence ID" value="KAF9745968.1"/>
    <property type="molecule type" value="Genomic_DNA"/>
</dbReference>
<proteinExistence type="predicted"/>
<accession>A0A8H7K679</accession>
<sequence>MSSKSRITGGSLSPVSIHHHIRKHSSLERVDYADTFLLTLPQNCPKRSPEQWIRAVFGDLPNTQQKFIWTGLLGLPLLQERSPTIVAGWRIGKQSEDGIQIENRSWLLSANLIVHQTPNSVSLATLIQYNSLLGRIWWTILSVVHRSVMPSMLQKAEEKYIRPANQSLMY</sequence>
<evidence type="ECO:0008006" key="3">
    <source>
        <dbReference type="Google" id="ProtNLM"/>
    </source>
</evidence>
<evidence type="ECO:0000313" key="1">
    <source>
        <dbReference type="EMBL" id="KAF9745968.1"/>
    </source>
</evidence>
<organism evidence="1 2">
    <name type="scientific">Bionectria ochroleuca</name>
    <name type="common">Gliocladium roseum</name>
    <dbReference type="NCBI Taxonomy" id="29856"/>
    <lineage>
        <taxon>Eukaryota</taxon>
        <taxon>Fungi</taxon>
        <taxon>Dikarya</taxon>
        <taxon>Ascomycota</taxon>
        <taxon>Pezizomycotina</taxon>
        <taxon>Sordariomycetes</taxon>
        <taxon>Hypocreomycetidae</taxon>
        <taxon>Hypocreales</taxon>
        <taxon>Bionectriaceae</taxon>
        <taxon>Clonostachys</taxon>
    </lineage>
</organism>
<evidence type="ECO:0000313" key="2">
    <source>
        <dbReference type="Proteomes" id="UP000616885"/>
    </source>
</evidence>